<keyword evidence="3" id="KW-1185">Reference proteome</keyword>
<proteinExistence type="inferred from homology"/>
<evidence type="ECO:0000313" key="2">
    <source>
        <dbReference type="EMBL" id="MBM9461017.1"/>
    </source>
</evidence>
<dbReference type="InterPro" id="IPR051053">
    <property type="entry name" value="ECH/Chromodomain_protein"/>
</dbReference>
<dbReference type="InterPro" id="IPR001753">
    <property type="entry name" value="Enoyl-CoA_hydra/iso"/>
</dbReference>
<dbReference type="CDD" id="cd06558">
    <property type="entry name" value="crotonase-like"/>
    <property type="match status" value="1"/>
</dbReference>
<dbReference type="SUPFAM" id="SSF52096">
    <property type="entry name" value="ClpP/crotonase"/>
    <property type="match status" value="1"/>
</dbReference>
<dbReference type="Pfam" id="PF00378">
    <property type="entry name" value="ECH_1"/>
    <property type="match status" value="1"/>
</dbReference>
<evidence type="ECO:0000256" key="1">
    <source>
        <dbReference type="ARBA" id="ARBA00005254"/>
    </source>
</evidence>
<dbReference type="Gene3D" id="3.90.226.10">
    <property type="entry name" value="2-enoyl-CoA Hydratase, Chain A, domain 1"/>
    <property type="match status" value="1"/>
</dbReference>
<dbReference type="InterPro" id="IPR014748">
    <property type="entry name" value="Enoyl-CoA_hydra_C"/>
</dbReference>
<dbReference type="PANTHER" id="PTHR43684:SF4">
    <property type="entry name" value="ENOYL-COA HYDRATASE_ISOMERASE FAMILY PROTEIN (AFU_ORTHOLOGUE AFUA_1G01890)"/>
    <property type="match status" value="1"/>
</dbReference>
<gene>
    <name evidence="2" type="ORF">JK386_14040</name>
</gene>
<dbReference type="Proteomes" id="UP000663791">
    <property type="component" value="Unassembled WGS sequence"/>
</dbReference>
<accession>A0A938Y895</accession>
<reference evidence="2" key="1">
    <citation type="submission" date="2021-01" db="EMBL/GenBank/DDBJ databases">
        <title>Novel species in genus Nocardioides.</title>
        <authorList>
            <person name="Zhang G."/>
        </authorList>
    </citation>
    <scope>NUCLEOTIDE SEQUENCE</scope>
    <source>
        <strain evidence="2">Zg-536</strain>
    </source>
</reference>
<sequence>MGAVSEPETYVTYAHDSGVARITLADGDRGNPIHPASVAQLHDAVRRAQRDAAKVIVLAAQGRFFSVGGDLGAFAAADDVTVFIDDLAEALHRVVSELVRSEAVVVSVVQGTAAGAGFPLAAAADVVLAADTAKFSLAYTKVGLSPDGGSSLLVHTLGLHRALRLAILGDLLTAQEAYDAGLVARVVPAAELAETAEKVVATLAAGSGTANATAKRLLRDVATATPEAALRQESLAIRSLAGSPDGLEGVAAFVEKRAPRFA</sequence>
<dbReference type="EMBL" id="JAERTX010000013">
    <property type="protein sequence ID" value="MBM9461017.1"/>
    <property type="molecule type" value="Genomic_DNA"/>
</dbReference>
<comment type="similarity">
    <text evidence="1">Belongs to the enoyl-CoA hydratase/isomerase family.</text>
</comment>
<dbReference type="PANTHER" id="PTHR43684">
    <property type="match status" value="1"/>
</dbReference>
<evidence type="ECO:0000313" key="3">
    <source>
        <dbReference type="Proteomes" id="UP000663791"/>
    </source>
</evidence>
<dbReference type="AlphaFoldDB" id="A0A938Y895"/>
<organism evidence="2 3">
    <name type="scientific">Nocardioides faecalis</name>
    <dbReference type="NCBI Taxonomy" id="2803858"/>
    <lineage>
        <taxon>Bacteria</taxon>
        <taxon>Bacillati</taxon>
        <taxon>Actinomycetota</taxon>
        <taxon>Actinomycetes</taxon>
        <taxon>Propionibacteriales</taxon>
        <taxon>Nocardioidaceae</taxon>
        <taxon>Nocardioides</taxon>
    </lineage>
</organism>
<comment type="caution">
    <text evidence="2">The sequence shown here is derived from an EMBL/GenBank/DDBJ whole genome shotgun (WGS) entry which is preliminary data.</text>
</comment>
<dbReference type="InterPro" id="IPR029045">
    <property type="entry name" value="ClpP/crotonase-like_dom_sf"/>
</dbReference>
<dbReference type="Gene3D" id="1.10.12.10">
    <property type="entry name" value="Lyase 2-enoyl-coa Hydratase, Chain A, domain 2"/>
    <property type="match status" value="1"/>
</dbReference>
<name>A0A938Y895_9ACTN</name>
<dbReference type="GO" id="GO:0003824">
    <property type="term" value="F:catalytic activity"/>
    <property type="evidence" value="ECO:0007669"/>
    <property type="project" value="UniProtKB-ARBA"/>
</dbReference>
<protein>
    <submittedName>
        <fullName evidence="2">Enoyl-CoA hydratase/isomerase family protein</fullName>
    </submittedName>
</protein>